<evidence type="ECO:0000313" key="7">
    <source>
        <dbReference type="Proteomes" id="UP000050580"/>
    </source>
</evidence>
<feature type="compositionally biased region" description="Pro residues" evidence="4">
    <location>
        <begin position="207"/>
        <end position="236"/>
    </location>
</feature>
<evidence type="ECO:0000256" key="3">
    <source>
        <dbReference type="ARBA" id="ARBA00022801"/>
    </source>
</evidence>
<sequence>MLKAGMLLCAFGVHHLARAQIGEQHYPKTAGIGNRKGIVAIRIWPAPEYSRVTIESENELEATYEMLSDPPRLFVDINHLQLGPELRNLETHVQADDPNIAGIRIAQNQPTVVRMVLDLKQPVRPEVFTLKPIDPYQHRLVFDLYPLTPVDPMAQLIEERLRTIAQAPDTAATPLPAPAVPPAAPLPAPDASDPLGDWIRQNGDRPVPAPAAPAPVPAPPPVRPPSPPPPPVPSPPATRRQTDRIYIVALDPGHGGEDPGAIGPSRTFEKNVVLAIALQVRERLNRSRVNGVPVQAFMTRDRDFFVPLATRVERARRVQSDLFVSIHADAALNRSARGASVYALHPRGATSAAARLLAEQENRADQVGGLNIHSKDRHVQNTLAAMSLDAQIRDSLALGAIMRAALAKATTVRGSRVEQANFAVLRNPDTPSVLVETGFISNPQEEQLLRSARHQAKLADAIAAGVLGYLERFPPLPRVRSV</sequence>
<dbReference type="EC" id="3.5.1.28" evidence="2"/>
<dbReference type="GO" id="GO:0008745">
    <property type="term" value="F:N-acetylmuramoyl-L-alanine amidase activity"/>
    <property type="evidence" value="ECO:0007669"/>
    <property type="project" value="UniProtKB-EC"/>
</dbReference>
<dbReference type="PANTHER" id="PTHR30404">
    <property type="entry name" value="N-ACETYLMURAMOYL-L-ALANINE AMIDASE"/>
    <property type="match status" value="1"/>
</dbReference>
<dbReference type="InterPro" id="IPR002508">
    <property type="entry name" value="MurNAc-LAA_cat"/>
</dbReference>
<dbReference type="STRING" id="1610491.AAV94_06775"/>
<dbReference type="AlphaFoldDB" id="A0A0U1Q0C7"/>
<feature type="compositionally biased region" description="Pro residues" evidence="4">
    <location>
        <begin position="175"/>
        <end position="188"/>
    </location>
</feature>
<dbReference type="GO" id="GO:0030288">
    <property type="term" value="C:outer membrane-bounded periplasmic space"/>
    <property type="evidence" value="ECO:0007669"/>
    <property type="project" value="TreeGrafter"/>
</dbReference>
<dbReference type="PANTHER" id="PTHR30404:SF0">
    <property type="entry name" value="N-ACETYLMURAMOYL-L-ALANINE AMIDASE AMIC"/>
    <property type="match status" value="1"/>
</dbReference>
<evidence type="ECO:0000256" key="2">
    <source>
        <dbReference type="ARBA" id="ARBA00011901"/>
    </source>
</evidence>
<organism evidence="6 7">
    <name type="scientific">Lampropedia cohaerens</name>
    <dbReference type="NCBI Taxonomy" id="1610491"/>
    <lineage>
        <taxon>Bacteria</taxon>
        <taxon>Pseudomonadati</taxon>
        <taxon>Pseudomonadota</taxon>
        <taxon>Betaproteobacteria</taxon>
        <taxon>Burkholderiales</taxon>
        <taxon>Comamonadaceae</taxon>
        <taxon>Lampropedia</taxon>
    </lineage>
</organism>
<dbReference type="CDD" id="cd02696">
    <property type="entry name" value="MurNAc-LAA"/>
    <property type="match status" value="1"/>
</dbReference>
<protein>
    <recommendedName>
        <fullName evidence="2">N-acetylmuramoyl-L-alanine amidase</fullName>
        <ecNumber evidence="2">3.5.1.28</ecNumber>
    </recommendedName>
</protein>
<dbReference type="EMBL" id="LBNQ01000022">
    <property type="protein sequence ID" value="KKW68210.1"/>
    <property type="molecule type" value="Genomic_DNA"/>
</dbReference>
<name>A0A0U1Q0C7_9BURK</name>
<dbReference type="InterPro" id="IPR021731">
    <property type="entry name" value="AMIN_dom"/>
</dbReference>
<feature type="domain" description="MurNAc-LAA" evidence="5">
    <location>
        <begin position="312"/>
        <end position="467"/>
    </location>
</feature>
<evidence type="ECO:0000313" key="6">
    <source>
        <dbReference type="EMBL" id="KKW68210.1"/>
    </source>
</evidence>
<evidence type="ECO:0000256" key="4">
    <source>
        <dbReference type="SAM" id="MobiDB-lite"/>
    </source>
</evidence>
<dbReference type="PATRIC" id="fig|1610491.3.peg.1435"/>
<accession>A0A0U1Q0C7</accession>
<evidence type="ECO:0000256" key="1">
    <source>
        <dbReference type="ARBA" id="ARBA00001561"/>
    </source>
</evidence>
<evidence type="ECO:0000259" key="5">
    <source>
        <dbReference type="SMART" id="SM00646"/>
    </source>
</evidence>
<keyword evidence="7" id="KW-1185">Reference proteome</keyword>
<dbReference type="Gene3D" id="2.60.40.3500">
    <property type="match status" value="1"/>
</dbReference>
<keyword evidence="3" id="KW-0378">Hydrolase</keyword>
<feature type="region of interest" description="Disordered" evidence="4">
    <location>
        <begin position="172"/>
        <end position="241"/>
    </location>
</feature>
<reference evidence="6 7" key="1">
    <citation type="submission" date="2015-05" db="EMBL/GenBank/DDBJ databases">
        <title>Draft genome sequence of Lampropedia sp. CT6, isolated from the microbial mat of a hot water spring, located at Manikaran, India.</title>
        <authorList>
            <person name="Tripathi C."/>
            <person name="Rani P."/>
            <person name="Mahato N.K."/>
            <person name="Lal R."/>
        </authorList>
    </citation>
    <scope>NUCLEOTIDE SEQUENCE [LARGE SCALE GENOMIC DNA]</scope>
    <source>
        <strain evidence="6 7">CT6</strain>
    </source>
</reference>
<gene>
    <name evidence="6" type="ORF">AAV94_06775</name>
</gene>
<dbReference type="Pfam" id="PF01520">
    <property type="entry name" value="Amidase_3"/>
    <property type="match status" value="1"/>
</dbReference>
<dbReference type="Pfam" id="PF11741">
    <property type="entry name" value="AMIN"/>
    <property type="match status" value="1"/>
</dbReference>
<dbReference type="InterPro" id="IPR050695">
    <property type="entry name" value="N-acetylmuramoyl_amidase_3"/>
</dbReference>
<proteinExistence type="predicted"/>
<comment type="catalytic activity">
    <reaction evidence="1">
        <text>Hydrolyzes the link between N-acetylmuramoyl residues and L-amino acid residues in certain cell-wall glycopeptides.</text>
        <dbReference type="EC" id="3.5.1.28"/>
    </reaction>
</comment>
<dbReference type="GO" id="GO:0009253">
    <property type="term" value="P:peptidoglycan catabolic process"/>
    <property type="evidence" value="ECO:0007669"/>
    <property type="project" value="InterPro"/>
</dbReference>
<dbReference type="Gene3D" id="3.40.630.40">
    <property type="entry name" value="Zn-dependent exopeptidases"/>
    <property type="match status" value="1"/>
</dbReference>
<dbReference type="Proteomes" id="UP000050580">
    <property type="component" value="Unassembled WGS sequence"/>
</dbReference>
<dbReference type="SMART" id="SM00646">
    <property type="entry name" value="Ami_3"/>
    <property type="match status" value="1"/>
</dbReference>
<comment type="caution">
    <text evidence="6">The sequence shown here is derived from an EMBL/GenBank/DDBJ whole genome shotgun (WGS) entry which is preliminary data.</text>
</comment>
<dbReference type="SUPFAM" id="SSF53187">
    <property type="entry name" value="Zn-dependent exopeptidases"/>
    <property type="match status" value="1"/>
</dbReference>